<feature type="transmembrane region" description="Helical" evidence="1">
    <location>
        <begin position="73"/>
        <end position="94"/>
    </location>
</feature>
<feature type="transmembrane region" description="Helical" evidence="1">
    <location>
        <begin position="30"/>
        <end position="52"/>
    </location>
</feature>
<evidence type="ECO:0000256" key="1">
    <source>
        <dbReference type="SAM" id="Phobius"/>
    </source>
</evidence>
<keyword evidence="3" id="KW-1185">Reference proteome</keyword>
<dbReference type="SUPFAM" id="SSF53756">
    <property type="entry name" value="UDP-Glycosyltransferase/glycogen phosphorylase"/>
    <property type="match status" value="1"/>
</dbReference>
<sequence length="574" mass="66364">MVGFTIVMAIYRYLENGNVISLIRRNKKTIILGSLLFVIVLAISSNFLLAGTSFSSKIEILKLTGTFIAKSNIILNLFGVGFGNASNFLGWGAHNYVTTYYVESGALGFLGISYFLFFISKESNYKNLIIIVPFIINGFSLTLHATTFLYAATAIVCVLEKKNTNCNKDKDTRKKKNTDPFYNKTILVFPSVVWSHNWERQHELIYRFSKKTSEKIYIISPLGFVNHNFLDTIKKIQSRIFNKNKNRGNNPVSENMQFVNIKFFMPIHNNFFINKLNSFLISLYIQIKYEELYEKLESGNDKVFWCTYPNETILDFIKKYNPSLVITDLAQRRKANKSLPEYVIELEEKLVKQSNLVFADSLSTKEDYSHIKDIYYFSQGVNIERNNKTFDKIEELESISEPIIGYIGALHECIDYQLLEFLIKQNPTLRFVFVGNVVDEKASILSQYENVTFTGRKSFDELPSYMQYFKIGIIPYLVNEYTQGISPTKLFEYGIQGVPVVSTDLREVEAYANTVFVSKSNDEFNENIRKIINIDNKELSVLNQKIKDISLKNSWENKFDYFYEILLRGLNGEN</sequence>
<feature type="transmembrane region" description="Helical" evidence="1">
    <location>
        <begin position="128"/>
        <end position="152"/>
    </location>
</feature>
<keyword evidence="1" id="KW-1133">Transmembrane helix</keyword>
<dbReference type="Gene3D" id="3.40.50.2000">
    <property type="entry name" value="Glycogen Phosphorylase B"/>
    <property type="match status" value="1"/>
</dbReference>
<dbReference type="EMBL" id="JAESWC010000004">
    <property type="protein sequence ID" value="MBL4936353.1"/>
    <property type="molecule type" value="Genomic_DNA"/>
</dbReference>
<evidence type="ECO:0000313" key="3">
    <source>
        <dbReference type="Proteomes" id="UP000632377"/>
    </source>
</evidence>
<evidence type="ECO:0000313" key="2">
    <source>
        <dbReference type="EMBL" id="MBL4936353.1"/>
    </source>
</evidence>
<proteinExistence type="predicted"/>
<feature type="transmembrane region" description="Helical" evidence="1">
    <location>
        <begin position="100"/>
        <end position="119"/>
    </location>
</feature>
<reference evidence="2 3" key="1">
    <citation type="submission" date="2021-01" db="EMBL/GenBank/DDBJ databases">
        <title>Genome public.</title>
        <authorList>
            <person name="Liu C."/>
            <person name="Sun Q."/>
        </authorList>
    </citation>
    <scope>NUCLEOTIDE SEQUENCE [LARGE SCALE GENOMIC DNA]</scope>
    <source>
        <strain evidence="2 3">YIM B02515</strain>
    </source>
</reference>
<keyword evidence="1" id="KW-0472">Membrane</keyword>
<gene>
    <name evidence="2" type="ORF">JK636_11330</name>
</gene>
<comment type="caution">
    <text evidence="2">The sequence shown here is derived from an EMBL/GenBank/DDBJ whole genome shotgun (WGS) entry which is preliminary data.</text>
</comment>
<dbReference type="Pfam" id="PF13692">
    <property type="entry name" value="Glyco_trans_1_4"/>
    <property type="match status" value="1"/>
</dbReference>
<name>A0ABS1TEF3_9CLOT</name>
<accession>A0ABS1TEF3</accession>
<keyword evidence="1" id="KW-0812">Transmembrane</keyword>
<dbReference type="Proteomes" id="UP000632377">
    <property type="component" value="Unassembled WGS sequence"/>
</dbReference>
<organism evidence="2 3">
    <name type="scientific">Clostridium rhizosphaerae</name>
    <dbReference type="NCBI Taxonomy" id="2803861"/>
    <lineage>
        <taxon>Bacteria</taxon>
        <taxon>Bacillati</taxon>
        <taxon>Bacillota</taxon>
        <taxon>Clostridia</taxon>
        <taxon>Eubacteriales</taxon>
        <taxon>Clostridiaceae</taxon>
        <taxon>Clostridium</taxon>
    </lineage>
</organism>
<protein>
    <submittedName>
        <fullName evidence="2">Glycosyltransferase</fullName>
    </submittedName>
</protein>